<evidence type="ECO:0000313" key="1">
    <source>
        <dbReference type="EMBL" id="KAA6393353.1"/>
    </source>
</evidence>
<proteinExistence type="predicted"/>
<organism evidence="1 2">
    <name type="scientific">Streblomastix strix</name>
    <dbReference type="NCBI Taxonomy" id="222440"/>
    <lineage>
        <taxon>Eukaryota</taxon>
        <taxon>Metamonada</taxon>
        <taxon>Preaxostyla</taxon>
        <taxon>Oxymonadida</taxon>
        <taxon>Streblomastigidae</taxon>
        <taxon>Streblomastix</taxon>
    </lineage>
</organism>
<accession>A0A5J4WFF1</accession>
<evidence type="ECO:0000313" key="2">
    <source>
        <dbReference type="Proteomes" id="UP000324800"/>
    </source>
</evidence>
<dbReference type="AlphaFoldDB" id="A0A5J4WFF1"/>
<reference evidence="1 2" key="1">
    <citation type="submission" date="2019-03" db="EMBL/GenBank/DDBJ databases">
        <title>Single cell metagenomics reveals metabolic interactions within the superorganism composed of flagellate Streblomastix strix and complex community of Bacteroidetes bacteria on its surface.</title>
        <authorList>
            <person name="Treitli S.C."/>
            <person name="Kolisko M."/>
            <person name="Husnik F."/>
            <person name="Keeling P."/>
            <person name="Hampl V."/>
        </authorList>
    </citation>
    <scope>NUCLEOTIDE SEQUENCE [LARGE SCALE GENOMIC DNA]</scope>
    <source>
        <strain evidence="1">ST1C</strain>
    </source>
</reference>
<dbReference type="Proteomes" id="UP000324800">
    <property type="component" value="Unassembled WGS sequence"/>
</dbReference>
<sequence length="302" mass="34819">MELQTVSEQENPEQYVQLESESKAQQTQTIGTVDSFCNIDDGCSRSRLRSSISEHQPGINGCEQMDYGIESSKLQPTRDCSSPNGSQEFQINNILTVQRISNAENRQSDCRGNELQDGFTQQTLLDGGLLSQRVDHLLCNQPPTIHISIRYLRQNNKYKMSQILLNIAEPTCKKKERVLKRLKKLPSTAFFLLPSWCRDKYQSMFPTVINQLDLGPCEMTLIEDISMHKHFFKLPLGNLIAVLMTSQRYGQKEQKVQENFSQNSYEHSTILILKDDQNERFSSYLQLLQMTDPQYRIKGKIR</sequence>
<gene>
    <name evidence="1" type="ORF">EZS28_011121</name>
</gene>
<name>A0A5J4WFF1_9EUKA</name>
<comment type="caution">
    <text evidence="1">The sequence shown here is derived from an EMBL/GenBank/DDBJ whole genome shotgun (WGS) entry which is preliminary data.</text>
</comment>
<protein>
    <submittedName>
        <fullName evidence="1">Uncharacterized protein</fullName>
    </submittedName>
</protein>
<dbReference type="EMBL" id="SNRW01002256">
    <property type="protein sequence ID" value="KAA6393353.1"/>
    <property type="molecule type" value="Genomic_DNA"/>
</dbReference>